<evidence type="ECO:0000256" key="1">
    <source>
        <dbReference type="ARBA" id="ARBA00008106"/>
    </source>
</evidence>
<dbReference type="SFLD" id="SFLDS00003">
    <property type="entry name" value="Haloacid_Dehalogenase"/>
    <property type="match status" value="1"/>
</dbReference>
<keyword evidence="4" id="KW-1185">Reference proteome</keyword>
<evidence type="ECO:0000313" key="4">
    <source>
        <dbReference type="Proteomes" id="UP001500956"/>
    </source>
</evidence>
<dbReference type="Gene3D" id="1.10.150.240">
    <property type="entry name" value="Putative phosphatase, domain 2"/>
    <property type="match status" value="1"/>
</dbReference>
<gene>
    <name evidence="3" type="ORF">GCM10023216_20360</name>
</gene>
<comment type="similarity">
    <text evidence="1">Belongs to the HAD-like hydrolase superfamily. S-2-haloalkanoic acid dehalogenase family.</text>
</comment>
<reference evidence="4" key="1">
    <citation type="journal article" date="2019" name="Int. J. Syst. Evol. Microbiol.">
        <title>The Global Catalogue of Microorganisms (GCM) 10K type strain sequencing project: providing services to taxonomists for standard genome sequencing and annotation.</title>
        <authorList>
            <consortium name="The Broad Institute Genomics Platform"/>
            <consortium name="The Broad Institute Genome Sequencing Center for Infectious Disease"/>
            <person name="Wu L."/>
            <person name="Ma J."/>
        </authorList>
    </citation>
    <scope>NUCLEOTIDE SEQUENCE [LARGE SCALE GENOMIC DNA]</scope>
    <source>
        <strain evidence="4">JCM 18063</strain>
    </source>
</reference>
<comment type="caution">
    <text evidence="3">The sequence shown here is derived from an EMBL/GenBank/DDBJ whole genome shotgun (WGS) entry which is preliminary data.</text>
</comment>
<dbReference type="InterPro" id="IPR023198">
    <property type="entry name" value="PGP-like_dom2"/>
</dbReference>
<dbReference type="PANTHER" id="PTHR43316">
    <property type="entry name" value="HYDROLASE, HALOACID DELAHOGENASE-RELATED"/>
    <property type="match status" value="1"/>
</dbReference>
<dbReference type="NCBIfam" id="TIGR01428">
    <property type="entry name" value="HAD_type_II"/>
    <property type="match status" value="1"/>
</dbReference>
<dbReference type="Proteomes" id="UP001500956">
    <property type="component" value="Unassembled WGS sequence"/>
</dbReference>
<accession>A0ABP8YH75</accession>
<name>A0ABP8YH75_9MICO</name>
<dbReference type="InterPro" id="IPR023214">
    <property type="entry name" value="HAD_sf"/>
</dbReference>
<organism evidence="3 4">
    <name type="scientific">Isoptericola chiayiensis</name>
    <dbReference type="NCBI Taxonomy" id="579446"/>
    <lineage>
        <taxon>Bacteria</taxon>
        <taxon>Bacillati</taxon>
        <taxon>Actinomycetota</taxon>
        <taxon>Actinomycetes</taxon>
        <taxon>Micrococcales</taxon>
        <taxon>Promicromonosporaceae</taxon>
        <taxon>Isoptericola</taxon>
    </lineage>
</organism>
<dbReference type="PRINTS" id="PR00413">
    <property type="entry name" value="HADHALOGNASE"/>
</dbReference>
<evidence type="ECO:0000256" key="2">
    <source>
        <dbReference type="ARBA" id="ARBA00022801"/>
    </source>
</evidence>
<proteinExistence type="inferred from homology"/>
<dbReference type="Pfam" id="PF00702">
    <property type="entry name" value="Hydrolase"/>
    <property type="match status" value="1"/>
</dbReference>
<dbReference type="SFLD" id="SFLDG01129">
    <property type="entry name" value="C1.5:_HAD__Beta-PGM__Phosphata"/>
    <property type="match status" value="1"/>
</dbReference>
<protein>
    <submittedName>
        <fullName evidence="3">Haloacid dehalogenase type II</fullName>
    </submittedName>
</protein>
<dbReference type="InterPro" id="IPR006328">
    <property type="entry name" value="2-HAD"/>
</dbReference>
<dbReference type="InterPro" id="IPR006439">
    <property type="entry name" value="HAD-SF_hydro_IA"/>
</dbReference>
<dbReference type="Gene3D" id="3.40.50.1000">
    <property type="entry name" value="HAD superfamily/HAD-like"/>
    <property type="match status" value="1"/>
</dbReference>
<sequence>MEPAAAAHDVVRPQVVLLDVNETLSDLAPMGEAFADVGLDARDVPAWFAGVLRDAFALTVLGDNPSFADVGAATLRVRLAAAGVPDPAGGAEQVMGRFASLEPHPDVVPGLRGLTDAGCRIATLSNGSSAVARALLDGTGADDVVEAYLDVADAGAWKPDARAYRSALATLSVDAGQAMLVAVHPWDIEGARRAGLRTAWINRTGADYPDHLGPADVEAASFVELAEMLGASPR</sequence>
<dbReference type="EMBL" id="BAABID010000008">
    <property type="protein sequence ID" value="GAA4728904.1"/>
    <property type="molecule type" value="Genomic_DNA"/>
</dbReference>
<dbReference type="InterPro" id="IPR036412">
    <property type="entry name" value="HAD-like_sf"/>
</dbReference>
<evidence type="ECO:0000313" key="3">
    <source>
        <dbReference type="EMBL" id="GAA4728904.1"/>
    </source>
</evidence>
<dbReference type="PANTHER" id="PTHR43316:SF3">
    <property type="entry name" value="HALOACID DEHALOGENASE, TYPE II (AFU_ORTHOLOGUE AFUA_2G07750)-RELATED"/>
    <property type="match status" value="1"/>
</dbReference>
<dbReference type="InterPro" id="IPR051540">
    <property type="entry name" value="S-2-haloacid_dehalogenase"/>
</dbReference>
<dbReference type="RefSeq" id="WP_172150096.1">
    <property type="nucleotide sequence ID" value="NZ_BAABID010000008.1"/>
</dbReference>
<dbReference type="SUPFAM" id="SSF56784">
    <property type="entry name" value="HAD-like"/>
    <property type="match status" value="1"/>
</dbReference>
<keyword evidence="2" id="KW-0378">Hydrolase</keyword>